<comment type="caution">
    <text evidence="1">The sequence shown here is derived from an EMBL/GenBank/DDBJ whole genome shotgun (WGS) entry which is preliminary data.</text>
</comment>
<reference evidence="1 2" key="1">
    <citation type="submission" date="2024-05" db="EMBL/GenBank/DDBJ databases">
        <authorList>
            <person name="Duchaud E."/>
        </authorList>
    </citation>
    <scope>NUCLEOTIDE SEQUENCE [LARGE SCALE GENOMIC DNA]</scope>
    <source>
        <strain evidence="1">Ena-SAMPLE-TAB-13-05-2024-13:56:06:370-140308</strain>
    </source>
</reference>
<sequence length="136" mass="15448">MPKTWLEKYNSTKPPVVKVIDKRFADLEEGTKMFIATPKIIDNYVNEIPKGTSVDIKVMRKDIAIEHFAENSCPVTTSIFLRIVAEVALESLVKGKTTNNITPFWRVVDPKTPLAKKLSCGVEFIKEQRRKENING</sequence>
<protein>
    <submittedName>
        <fullName evidence="1">Uncharacterized protein</fullName>
    </submittedName>
</protein>
<gene>
    <name evidence="1" type="ORF">T190423A01A_40216</name>
</gene>
<organism evidence="1 2">
    <name type="scientific">Tenacibaculum polynesiense</name>
    <dbReference type="NCBI Taxonomy" id="3137857"/>
    <lineage>
        <taxon>Bacteria</taxon>
        <taxon>Pseudomonadati</taxon>
        <taxon>Bacteroidota</taxon>
        <taxon>Flavobacteriia</taxon>
        <taxon>Flavobacteriales</taxon>
        <taxon>Flavobacteriaceae</taxon>
        <taxon>Tenacibaculum</taxon>
    </lineage>
</organism>
<evidence type="ECO:0000313" key="1">
    <source>
        <dbReference type="EMBL" id="CAL2103623.1"/>
    </source>
</evidence>
<dbReference type="EMBL" id="CAXJIO010000013">
    <property type="protein sequence ID" value="CAL2103623.1"/>
    <property type="molecule type" value="Genomic_DNA"/>
</dbReference>
<accession>A0ABP1EZ98</accession>
<proteinExistence type="predicted"/>
<keyword evidence="2" id="KW-1185">Reference proteome</keyword>
<name>A0ABP1EZ98_9FLAO</name>
<dbReference type="Proteomes" id="UP001497527">
    <property type="component" value="Unassembled WGS sequence"/>
</dbReference>
<evidence type="ECO:0000313" key="2">
    <source>
        <dbReference type="Proteomes" id="UP001497527"/>
    </source>
</evidence>
<dbReference type="RefSeq" id="WP_348717819.1">
    <property type="nucleotide sequence ID" value="NZ_CAXJIO010000013.1"/>
</dbReference>